<dbReference type="SMART" id="SM00393">
    <property type="entry name" value="R3H"/>
    <property type="match status" value="1"/>
</dbReference>
<keyword evidence="11" id="KW-1185">Reference proteome</keyword>
<feature type="compositionally biased region" description="Basic and acidic residues" evidence="6">
    <location>
        <begin position="1"/>
        <end position="23"/>
    </location>
</feature>
<dbReference type="eggNOG" id="ENOG502QSJ1">
    <property type="taxonomic scope" value="Eukaryota"/>
</dbReference>
<keyword evidence="2" id="KW-0963">Cytoplasm</keyword>
<dbReference type="Proteomes" id="UP000011087">
    <property type="component" value="Unassembled WGS sequence"/>
</dbReference>
<feature type="region of interest" description="Disordered" evidence="6">
    <location>
        <begin position="273"/>
        <end position="301"/>
    </location>
</feature>
<feature type="compositionally biased region" description="Basic and acidic residues" evidence="6">
    <location>
        <begin position="32"/>
        <end position="53"/>
    </location>
</feature>
<dbReference type="InterPro" id="IPR012340">
    <property type="entry name" value="NA-bd_OB-fold"/>
</dbReference>
<feature type="domain" description="CSD" evidence="8">
    <location>
        <begin position="362"/>
        <end position="425"/>
    </location>
</feature>
<dbReference type="OrthoDB" id="74319at2759"/>
<evidence type="ECO:0000313" key="9">
    <source>
        <dbReference type="EMBL" id="EKX40538.1"/>
    </source>
</evidence>
<evidence type="ECO:0000256" key="1">
    <source>
        <dbReference type="ARBA" id="ARBA00004496"/>
    </source>
</evidence>
<dbReference type="GeneID" id="17297226"/>
<accession>L1IW95</accession>
<dbReference type="SUPFAM" id="SSF50249">
    <property type="entry name" value="Nucleic acid-binding proteins"/>
    <property type="match status" value="2"/>
</dbReference>
<evidence type="ECO:0000313" key="11">
    <source>
        <dbReference type="Proteomes" id="UP000011087"/>
    </source>
</evidence>
<evidence type="ECO:0000256" key="2">
    <source>
        <dbReference type="ARBA" id="ARBA00022490"/>
    </source>
</evidence>
<keyword evidence="3" id="KW-0677">Repeat</keyword>
<dbReference type="Gene3D" id="2.40.50.140">
    <property type="entry name" value="Nucleic acid-binding proteins"/>
    <property type="match status" value="4"/>
</dbReference>
<dbReference type="PaxDb" id="55529-EKX40538"/>
<dbReference type="PROSITE" id="PS00352">
    <property type="entry name" value="CSD_1"/>
    <property type="match status" value="1"/>
</dbReference>
<dbReference type="EnsemblProtists" id="EKX40538">
    <property type="protein sequence ID" value="EKX40538"/>
    <property type="gene ID" value="GUITHDRAFT_164624"/>
</dbReference>
<evidence type="ECO:0000259" key="7">
    <source>
        <dbReference type="PROSITE" id="PS51061"/>
    </source>
</evidence>
<sequence>MKHRDQAGRYNDGYRDSAEDSGRRRQGGRNFMQHDDRTERNSDRQGRQRNNDDDEFRMCVKKIMDDFLKGDEVILSFPPQLTARERKVVHEFCEMMELVHESSGEGDARHIIVNKNVNSVEGKGIKYVSTENLMRSGGKPRASGGSKFSSNEEKEKDSAPREVGFVWSLKENYGFVRHADTEGQYFFHFSELRDADPSELTRGSEVEFGLHQSRPGEKTMAVRVVLLPKGTIKMEETVRSGLEGVIIRELRESRSYDRSQKRELYGGRVLLPAADEGPEGEAGSSDAASSRTGGGKGVKAGKGSQDWIFGGDDVLPKPDGGRYMPAEGDMVRFDVVYSRSSKSEKATNILFVSSTAQKGAVREMGTVTMVKDSYGFIKCCDRDERLFFHFSEVNQRDLIPRVGDEIEFTVQADREGRNVAVQITPLPKGTVVYTKILDGRLKGTVERPLKIPSSKKSGFSNSGRGNSEAFGGTIKYVDSEGKQAKIQFDGSDLNDYRGHFPFIGDEVDFQICMDKPTKKLRAVDVKIISFGAQERERGIIMRCKEGLNYCFIKCCNREDPLFMHLSEFVGPDSTPVPIDDEKSHDSSPENDGNDVGASEGVKSPDKNAARTGKINNGDEVEFNVSESKADGRLMAVRVTKLPPGSVSFEETLPGKFEGIVERPLPENRGIPSGMSKKLKDKDIAFKGLLRPLEPIVIGETGEEEPKAPENENEEKPVKEKKKSSAKSKSKEQECEFLTWTANDLANPSVFLHHGDKVNFTIILDKQYKRLRAASITLAEAKLGEGEQEASEKKGPLLGLIAAVKHSHGWIKCNQLENFVYFSFTDVDHSTLANVEPNEVEHKNSPGDVHEQQEDENAEHDEHQEHDKEEAGAAPDGHAKLRKPKANDEVSFYLVSEPSTRVLKAEDIKILPKGSVEVETFMPTRFKGVVSGRAGGSMETLHAATGGTIKHVEGDKVEQLKFSNVDVDEPRHLILDGQHVEYSVAVDSSGAKRARHVVALPTEGTIQGLEKNWGLVKALSSPPELDRLIAFESTEVEKGDAGKLDIGSDVQFFYTLNPKTFKDIVAVRLKRYYRQKEPERMPERMKRQQDVARVVARMAAGPEDGKGFSAPMTRRPHEGYPILGGKLKPQTTLNANVTEFVPSFSEPTPVQGGAPQQVFPPANFAAFPVEAVMHGGHFAPPGFIVGMPHGVAPAMAPGVNLPHPFMPPTVHAMPHPNGGPADVNSLAPQHPS</sequence>
<feature type="region of interest" description="Disordered" evidence="6">
    <location>
        <begin position="572"/>
        <end position="614"/>
    </location>
</feature>
<reference evidence="11" key="2">
    <citation type="submission" date="2012-11" db="EMBL/GenBank/DDBJ databases">
        <authorList>
            <person name="Kuo A."/>
            <person name="Curtis B.A."/>
            <person name="Tanifuji G."/>
            <person name="Burki F."/>
            <person name="Gruber A."/>
            <person name="Irimia M."/>
            <person name="Maruyama S."/>
            <person name="Arias M.C."/>
            <person name="Ball S.G."/>
            <person name="Gile G.H."/>
            <person name="Hirakawa Y."/>
            <person name="Hopkins J.F."/>
            <person name="Rensing S.A."/>
            <person name="Schmutz J."/>
            <person name="Symeonidi A."/>
            <person name="Elias M."/>
            <person name="Eveleigh R.J."/>
            <person name="Herman E.K."/>
            <person name="Klute M.J."/>
            <person name="Nakayama T."/>
            <person name="Obornik M."/>
            <person name="Reyes-Prieto A."/>
            <person name="Armbrust E.V."/>
            <person name="Aves S.J."/>
            <person name="Beiko R.G."/>
            <person name="Coutinho P."/>
            <person name="Dacks J.B."/>
            <person name="Durnford D.G."/>
            <person name="Fast N.M."/>
            <person name="Green B.R."/>
            <person name="Grisdale C."/>
            <person name="Hempe F."/>
            <person name="Henrissat B."/>
            <person name="Hoppner M.P."/>
            <person name="Ishida K.-I."/>
            <person name="Kim E."/>
            <person name="Koreny L."/>
            <person name="Kroth P.G."/>
            <person name="Liu Y."/>
            <person name="Malik S.-B."/>
            <person name="Maier U.G."/>
            <person name="McRose D."/>
            <person name="Mock T."/>
            <person name="Neilson J.A."/>
            <person name="Onodera N.T."/>
            <person name="Poole A.M."/>
            <person name="Pritham E.J."/>
            <person name="Richards T.A."/>
            <person name="Rocap G."/>
            <person name="Roy S.W."/>
            <person name="Sarai C."/>
            <person name="Schaack S."/>
            <person name="Shirato S."/>
            <person name="Slamovits C.H."/>
            <person name="Spencer D.F."/>
            <person name="Suzuki S."/>
            <person name="Worden A.Z."/>
            <person name="Zauner S."/>
            <person name="Barry K."/>
            <person name="Bell C."/>
            <person name="Bharti A.K."/>
            <person name="Crow J.A."/>
            <person name="Grimwood J."/>
            <person name="Kramer R."/>
            <person name="Lindquist E."/>
            <person name="Lucas S."/>
            <person name="Salamov A."/>
            <person name="McFadden G.I."/>
            <person name="Lane C.E."/>
            <person name="Keeling P.J."/>
            <person name="Gray M.W."/>
            <person name="Grigoriev I.V."/>
            <person name="Archibald J.M."/>
        </authorList>
    </citation>
    <scope>NUCLEOTIDE SEQUENCE</scope>
    <source>
        <strain evidence="11">CCMP2712</strain>
    </source>
</reference>
<evidence type="ECO:0000256" key="3">
    <source>
        <dbReference type="ARBA" id="ARBA00022737"/>
    </source>
</evidence>
<dbReference type="SMART" id="SM00357">
    <property type="entry name" value="CSP"/>
    <property type="match status" value="4"/>
</dbReference>
<feature type="compositionally biased region" description="Basic and acidic residues" evidence="6">
    <location>
        <begin position="703"/>
        <end position="717"/>
    </location>
</feature>
<reference evidence="9 11" key="1">
    <citation type="journal article" date="2012" name="Nature">
        <title>Algal genomes reveal evolutionary mosaicism and the fate of nucleomorphs.</title>
        <authorList>
            <consortium name="DOE Joint Genome Institute"/>
            <person name="Curtis B.A."/>
            <person name="Tanifuji G."/>
            <person name="Burki F."/>
            <person name="Gruber A."/>
            <person name="Irimia M."/>
            <person name="Maruyama S."/>
            <person name="Arias M.C."/>
            <person name="Ball S.G."/>
            <person name="Gile G.H."/>
            <person name="Hirakawa Y."/>
            <person name="Hopkins J.F."/>
            <person name="Kuo A."/>
            <person name="Rensing S.A."/>
            <person name="Schmutz J."/>
            <person name="Symeonidi A."/>
            <person name="Elias M."/>
            <person name="Eveleigh R.J."/>
            <person name="Herman E.K."/>
            <person name="Klute M.J."/>
            <person name="Nakayama T."/>
            <person name="Obornik M."/>
            <person name="Reyes-Prieto A."/>
            <person name="Armbrust E.V."/>
            <person name="Aves S.J."/>
            <person name="Beiko R.G."/>
            <person name="Coutinho P."/>
            <person name="Dacks J.B."/>
            <person name="Durnford D.G."/>
            <person name="Fast N.M."/>
            <person name="Green B.R."/>
            <person name="Grisdale C.J."/>
            <person name="Hempel F."/>
            <person name="Henrissat B."/>
            <person name="Hoppner M.P."/>
            <person name="Ishida K."/>
            <person name="Kim E."/>
            <person name="Koreny L."/>
            <person name="Kroth P.G."/>
            <person name="Liu Y."/>
            <person name="Malik S.B."/>
            <person name="Maier U.G."/>
            <person name="McRose D."/>
            <person name="Mock T."/>
            <person name="Neilson J.A."/>
            <person name="Onodera N.T."/>
            <person name="Poole A.M."/>
            <person name="Pritham E.J."/>
            <person name="Richards T.A."/>
            <person name="Rocap G."/>
            <person name="Roy S.W."/>
            <person name="Sarai C."/>
            <person name="Schaack S."/>
            <person name="Shirato S."/>
            <person name="Slamovits C.H."/>
            <person name="Spencer D.F."/>
            <person name="Suzuki S."/>
            <person name="Worden A.Z."/>
            <person name="Zauner S."/>
            <person name="Barry K."/>
            <person name="Bell C."/>
            <person name="Bharti A.K."/>
            <person name="Crow J.A."/>
            <person name="Grimwood J."/>
            <person name="Kramer R."/>
            <person name="Lindquist E."/>
            <person name="Lucas S."/>
            <person name="Salamov A."/>
            <person name="McFadden G.I."/>
            <person name="Lane C.E."/>
            <person name="Keeling P.J."/>
            <person name="Gray M.W."/>
            <person name="Grigoriev I.V."/>
            <person name="Archibald J.M."/>
        </authorList>
    </citation>
    <scope>NUCLEOTIDE SEQUENCE</scope>
    <source>
        <strain evidence="9 11">CCMP2712</strain>
    </source>
</reference>
<feature type="domain" description="CSD" evidence="8">
    <location>
        <begin position="161"/>
        <end position="226"/>
    </location>
</feature>
<protein>
    <recommendedName>
        <fullName evidence="12">CSD domain-containing protein</fullName>
    </recommendedName>
</protein>
<feature type="compositionally biased region" description="Basic and acidic residues" evidence="6">
    <location>
        <begin position="838"/>
        <end position="851"/>
    </location>
</feature>
<dbReference type="KEGG" id="gtt:GUITHDRAFT_164624"/>
<comment type="subcellular location">
    <subcellularLocation>
        <location evidence="1">Cytoplasm</location>
    </subcellularLocation>
</comment>
<dbReference type="HOGENOM" id="CLU_267699_0_0_1"/>
<dbReference type="PROSITE" id="PS51857">
    <property type="entry name" value="CSD_2"/>
    <property type="match status" value="2"/>
</dbReference>
<dbReference type="SUPFAM" id="SSF82708">
    <property type="entry name" value="R3H domain"/>
    <property type="match status" value="1"/>
</dbReference>
<evidence type="ECO:0000256" key="6">
    <source>
        <dbReference type="SAM" id="MobiDB-lite"/>
    </source>
</evidence>
<dbReference type="InterPro" id="IPR019844">
    <property type="entry name" value="CSD_CS"/>
</dbReference>
<gene>
    <name evidence="9" type="ORF">GUITHDRAFT_164624</name>
</gene>
<dbReference type="InterPro" id="IPR002059">
    <property type="entry name" value="CSP_DNA-bd"/>
</dbReference>
<feature type="region of interest" description="Disordered" evidence="6">
    <location>
        <begin position="131"/>
        <end position="156"/>
    </location>
</feature>
<evidence type="ECO:0000256" key="4">
    <source>
        <dbReference type="ARBA" id="ARBA00022884"/>
    </source>
</evidence>
<name>L1IW95_GUITC</name>
<feature type="region of interest" description="Disordered" evidence="6">
    <location>
        <begin position="1209"/>
        <end position="1231"/>
    </location>
</feature>
<dbReference type="RefSeq" id="XP_005827518.1">
    <property type="nucleotide sequence ID" value="XM_005827461.1"/>
</dbReference>
<evidence type="ECO:0008006" key="12">
    <source>
        <dbReference type="Google" id="ProtNLM"/>
    </source>
</evidence>
<dbReference type="STRING" id="905079.L1IW95"/>
<evidence type="ECO:0000313" key="10">
    <source>
        <dbReference type="EnsemblProtists" id="EKX40538"/>
    </source>
</evidence>
<comment type="similarity">
    <text evidence="5">Belongs to the UNR family.</text>
</comment>
<dbReference type="PANTHER" id="PTHR12913">
    <property type="entry name" value="UNR PROTEIN N-RAS UPSTREAM GENE PROTEIN"/>
    <property type="match status" value="1"/>
</dbReference>
<proteinExistence type="inferred from homology"/>
<dbReference type="PANTHER" id="PTHR12913:SF1">
    <property type="entry name" value="COLD SHOCK DOMAIN-CONTAINING PROTEIN E1"/>
    <property type="match status" value="1"/>
</dbReference>
<feature type="compositionally biased region" description="Basic and acidic residues" evidence="6">
    <location>
        <begin position="859"/>
        <end position="870"/>
    </location>
</feature>
<dbReference type="CDD" id="cd04458">
    <property type="entry name" value="CSP_CDS"/>
    <property type="match status" value="2"/>
</dbReference>
<dbReference type="PROSITE" id="PS51061">
    <property type="entry name" value="R3H"/>
    <property type="match status" value="1"/>
</dbReference>
<dbReference type="Pfam" id="PF01424">
    <property type="entry name" value="R3H"/>
    <property type="match status" value="1"/>
</dbReference>
<feature type="compositionally biased region" description="Low complexity" evidence="6">
    <location>
        <begin position="281"/>
        <end position="290"/>
    </location>
</feature>
<dbReference type="GO" id="GO:0005737">
    <property type="term" value="C:cytoplasm"/>
    <property type="evidence" value="ECO:0007669"/>
    <property type="project" value="UniProtKB-SubCell"/>
</dbReference>
<dbReference type="InterPro" id="IPR011129">
    <property type="entry name" value="CSD"/>
</dbReference>
<dbReference type="Pfam" id="PF00313">
    <property type="entry name" value="CSD"/>
    <property type="match status" value="2"/>
</dbReference>
<feature type="region of interest" description="Disordered" evidence="6">
    <location>
        <begin position="696"/>
        <end position="726"/>
    </location>
</feature>
<feature type="domain" description="R3H" evidence="7">
    <location>
        <begin position="50"/>
        <end position="117"/>
    </location>
</feature>
<evidence type="ECO:0000259" key="8">
    <source>
        <dbReference type="PROSITE" id="PS51857"/>
    </source>
</evidence>
<dbReference type="InterPro" id="IPR036867">
    <property type="entry name" value="R3H_dom_sf"/>
</dbReference>
<evidence type="ECO:0000256" key="5">
    <source>
        <dbReference type="ARBA" id="ARBA00044751"/>
    </source>
</evidence>
<reference evidence="10" key="3">
    <citation type="submission" date="2015-06" db="UniProtKB">
        <authorList>
            <consortium name="EnsemblProtists"/>
        </authorList>
    </citation>
    <scope>IDENTIFICATION</scope>
</reference>
<dbReference type="Gene3D" id="3.30.1370.50">
    <property type="entry name" value="R3H-like domain"/>
    <property type="match status" value="1"/>
</dbReference>
<dbReference type="InterPro" id="IPR001374">
    <property type="entry name" value="R3H_dom"/>
</dbReference>
<feature type="region of interest" description="Disordered" evidence="6">
    <location>
        <begin position="837"/>
        <end position="883"/>
    </location>
</feature>
<dbReference type="AlphaFoldDB" id="L1IW95"/>
<keyword evidence="4" id="KW-0694">RNA-binding</keyword>
<dbReference type="EMBL" id="JH993030">
    <property type="protein sequence ID" value="EKX40538.1"/>
    <property type="molecule type" value="Genomic_DNA"/>
</dbReference>
<organism evidence="9">
    <name type="scientific">Guillardia theta (strain CCMP2712)</name>
    <name type="common">Cryptophyte</name>
    <dbReference type="NCBI Taxonomy" id="905079"/>
    <lineage>
        <taxon>Eukaryota</taxon>
        <taxon>Cryptophyceae</taxon>
        <taxon>Pyrenomonadales</taxon>
        <taxon>Geminigeraceae</taxon>
        <taxon>Guillardia</taxon>
    </lineage>
</organism>
<feature type="region of interest" description="Disordered" evidence="6">
    <location>
        <begin position="1"/>
        <end position="53"/>
    </location>
</feature>
<dbReference type="GO" id="GO:0003723">
    <property type="term" value="F:RNA binding"/>
    <property type="evidence" value="ECO:0007669"/>
    <property type="project" value="UniProtKB-KW"/>
</dbReference>